<name>A0A085MPI5_9BILA</name>
<dbReference type="Proteomes" id="UP000030758">
    <property type="component" value="Unassembled WGS sequence"/>
</dbReference>
<dbReference type="EMBL" id="KL369450">
    <property type="protein sequence ID" value="KFD59131.1"/>
    <property type="molecule type" value="Genomic_DNA"/>
</dbReference>
<protein>
    <submittedName>
        <fullName evidence="1">Uncharacterized protein</fullName>
    </submittedName>
</protein>
<sequence>MRPDWITESFCSVKAGCLLPERLYRLFSSCDSAPTPGKLAVPGAMSKFVVPVENPSNAESALPRQKPTN</sequence>
<organism evidence="1">
    <name type="scientific">Trichuris suis</name>
    <name type="common">pig whipworm</name>
    <dbReference type="NCBI Taxonomy" id="68888"/>
    <lineage>
        <taxon>Eukaryota</taxon>
        <taxon>Metazoa</taxon>
        <taxon>Ecdysozoa</taxon>
        <taxon>Nematoda</taxon>
        <taxon>Enoplea</taxon>
        <taxon>Dorylaimia</taxon>
        <taxon>Trichinellida</taxon>
        <taxon>Trichuridae</taxon>
        <taxon>Trichuris</taxon>
    </lineage>
</organism>
<reference evidence="1" key="1">
    <citation type="journal article" date="2014" name="Nat. Genet.">
        <title>Genome and transcriptome of the porcine whipworm Trichuris suis.</title>
        <authorList>
            <person name="Jex A.R."/>
            <person name="Nejsum P."/>
            <person name="Schwarz E.M."/>
            <person name="Hu L."/>
            <person name="Young N.D."/>
            <person name="Hall R.S."/>
            <person name="Korhonen P.K."/>
            <person name="Liao S."/>
            <person name="Thamsborg S."/>
            <person name="Xia J."/>
            <person name="Xu P."/>
            <person name="Wang S."/>
            <person name="Scheerlinck J.P."/>
            <person name="Hofmann A."/>
            <person name="Sternberg P.W."/>
            <person name="Wang J."/>
            <person name="Gasser R.B."/>
        </authorList>
    </citation>
    <scope>NUCLEOTIDE SEQUENCE [LARGE SCALE GENOMIC DNA]</scope>
    <source>
        <strain evidence="1">DCEP-RM93F</strain>
    </source>
</reference>
<feature type="non-terminal residue" evidence="1">
    <location>
        <position position="69"/>
    </location>
</feature>
<dbReference type="AlphaFoldDB" id="A0A085MPI5"/>
<evidence type="ECO:0000313" key="1">
    <source>
        <dbReference type="EMBL" id="KFD59131.1"/>
    </source>
</evidence>
<proteinExistence type="predicted"/>
<accession>A0A085MPI5</accession>
<gene>
    <name evidence="1" type="ORF">M514_14421</name>
</gene>